<evidence type="ECO:0000256" key="7">
    <source>
        <dbReference type="ARBA" id="ARBA00023014"/>
    </source>
</evidence>
<evidence type="ECO:0000256" key="2">
    <source>
        <dbReference type="ARBA" id="ARBA00022603"/>
    </source>
</evidence>
<dbReference type="Pfam" id="PF04055">
    <property type="entry name" value="Radical_SAM"/>
    <property type="match status" value="1"/>
</dbReference>
<evidence type="ECO:0000256" key="1">
    <source>
        <dbReference type="ARBA" id="ARBA00001966"/>
    </source>
</evidence>
<keyword evidence="3" id="KW-0808">Transferase</keyword>
<dbReference type="SFLD" id="SFLDG01123">
    <property type="entry name" value="methyltransferase_(Class_B)"/>
    <property type="match status" value="1"/>
</dbReference>
<sequence>MSKTDLKLLIIQPSHYRSKTDRTIFKTKRRQMVPLALPYLAALTPREWTVTLLDEQLEDIDFDVPVDVVALSAWTLHSPRAYDIAAEFRRRGVKVIMGGPHAFFYADEAAEHCDAVGVGEAEPIWKTMLEDAAGDRLQKIYRAAPLKELNDLPPPRYDLLDLKKFGPFRTFAVQSSRGCPFVCDFCSERFYLGGRYRWRPVDQMVAELERIKDKGSHFFFGESNFGGKKSRAMELMEGLVPLKIRWSTLWSSNLCLDTNFLDLAQRSGVMHVNIGIESIDEEMLQGMKKGWNKASRYGEMFDNLRKRDISYSLNFIFGYDDEHPDVYNATLSFLEAHKVPAAYFNILTPTKGTALFERMKKAGRIIDPEDIDRWPGQVCHIWPKNCTPGQMEQRIQTMYRKFYSMRSMVHRLPFPRTRSDMSSWILNLTERRMAFSSTGNNDFDIY</sequence>
<feature type="domain" description="Radical SAM core" evidence="9">
    <location>
        <begin position="165"/>
        <end position="384"/>
    </location>
</feature>
<dbReference type="GO" id="GO:0046872">
    <property type="term" value="F:metal ion binding"/>
    <property type="evidence" value="ECO:0007669"/>
    <property type="project" value="UniProtKB-KW"/>
</dbReference>
<dbReference type="InterPro" id="IPR023404">
    <property type="entry name" value="rSAM_horseshoe"/>
</dbReference>
<reference evidence="10 11" key="1">
    <citation type="submission" date="2012-11" db="EMBL/GenBank/DDBJ databases">
        <title>Whole genome sequence of Gluconacetobacter europaeus NBRC3261.</title>
        <authorList>
            <person name="Azuma Y."/>
            <person name="Higashiura N."/>
            <person name="Hirakawa H."/>
            <person name="Matsushita K."/>
        </authorList>
    </citation>
    <scope>NUCLEOTIDE SEQUENCE [LARGE SCALE GENOMIC DNA]</scope>
    <source>
        <strain evidence="10 11">NBRC 3261</strain>
    </source>
</reference>
<evidence type="ECO:0000256" key="6">
    <source>
        <dbReference type="ARBA" id="ARBA00023004"/>
    </source>
</evidence>
<keyword evidence="6" id="KW-0408">Iron</keyword>
<dbReference type="Proteomes" id="UP000032675">
    <property type="component" value="Unassembled WGS sequence"/>
</dbReference>
<name>A0A0D6Q3E1_KOMEU</name>
<dbReference type="SUPFAM" id="SSF102114">
    <property type="entry name" value="Radical SAM enzymes"/>
    <property type="match status" value="1"/>
</dbReference>
<dbReference type="EMBL" id="BANI01000138">
    <property type="protein sequence ID" value="GAN97266.1"/>
    <property type="molecule type" value="Genomic_DNA"/>
</dbReference>
<protein>
    <submittedName>
        <fullName evidence="10">Radical S-adenosylmethionine protein</fullName>
    </submittedName>
</protein>
<dbReference type="GO" id="GO:0005829">
    <property type="term" value="C:cytosol"/>
    <property type="evidence" value="ECO:0007669"/>
    <property type="project" value="TreeGrafter"/>
</dbReference>
<keyword evidence="5" id="KW-0479">Metal-binding</keyword>
<evidence type="ECO:0000313" key="10">
    <source>
        <dbReference type="EMBL" id="GAN97266.1"/>
    </source>
</evidence>
<organism evidence="10 11">
    <name type="scientific">Komagataeibacter europaeus NBRC 3261</name>
    <dbReference type="NCBI Taxonomy" id="1234669"/>
    <lineage>
        <taxon>Bacteria</taxon>
        <taxon>Pseudomonadati</taxon>
        <taxon>Pseudomonadota</taxon>
        <taxon>Alphaproteobacteria</taxon>
        <taxon>Acetobacterales</taxon>
        <taxon>Acetobacteraceae</taxon>
        <taxon>Komagataeibacter</taxon>
    </lineage>
</organism>
<comment type="caution">
    <text evidence="10">The sequence shown here is derived from an EMBL/GenBank/DDBJ whole genome shotgun (WGS) entry which is preliminary data.</text>
</comment>
<dbReference type="SMART" id="SM00729">
    <property type="entry name" value="Elp3"/>
    <property type="match status" value="1"/>
</dbReference>
<dbReference type="PANTHER" id="PTHR43409:SF7">
    <property type="entry name" value="BLL1977 PROTEIN"/>
    <property type="match status" value="1"/>
</dbReference>
<dbReference type="InterPro" id="IPR007197">
    <property type="entry name" value="rSAM"/>
</dbReference>
<comment type="cofactor">
    <cofactor evidence="1">
        <name>[4Fe-4S] cluster</name>
        <dbReference type="ChEBI" id="CHEBI:49883"/>
    </cofactor>
</comment>
<dbReference type="InterPro" id="IPR058240">
    <property type="entry name" value="rSAM_sf"/>
</dbReference>
<dbReference type="GO" id="GO:0031419">
    <property type="term" value="F:cobalamin binding"/>
    <property type="evidence" value="ECO:0007669"/>
    <property type="project" value="InterPro"/>
</dbReference>
<dbReference type="PANTHER" id="PTHR43409">
    <property type="entry name" value="ANAEROBIC MAGNESIUM-PROTOPORPHYRIN IX MONOMETHYL ESTER CYCLASE-RELATED"/>
    <property type="match status" value="1"/>
</dbReference>
<proteinExistence type="predicted"/>
<dbReference type="InterPro" id="IPR051198">
    <property type="entry name" value="BchE-like"/>
</dbReference>
<accession>A0A0D6Q3E1</accession>
<dbReference type="PROSITE" id="PS51918">
    <property type="entry name" value="RADICAL_SAM"/>
    <property type="match status" value="1"/>
</dbReference>
<evidence type="ECO:0000259" key="9">
    <source>
        <dbReference type="PROSITE" id="PS51918"/>
    </source>
</evidence>
<evidence type="ECO:0000259" key="8">
    <source>
        <dbReference type="PROSITE" id="PS51332"/>
    </source>
</evidence>
<keyword evidence="4" id="KW-0949">S-adenosyl-L-methionine</keyword>
<dbReference type="GO" id="GO:0051539">
    <property type="term" value="F:4 iron, 4 sulfur cluster binding"/>
    <property type="evidence" value="ECO:0007669"/>
    <property type="project" value="UniProtKB-KW"/>
</dbReference>
<dbReference type="CDD" id="cd02068">
    <property type="entry name" value="radical_SAM_B12_BD"/>
    <property type="match status" value="1"/>
</dbReference>
<dbReference type="InterPro" id="IPR034466">
    <property type="entry name" value="Methyltransferase_Class_B"/>
</dbReference>
<dbReference type="RefSeq" id="WP_010506879.1">
    <property type="nucleotide sequence ID" value="NZ_BANI01000138.1"/>
</dbReference>
<dbReference type="AlphaFoldDB" id="A0A0D6Q3E1"/>
<dbReference type="SFLD" id="SFLDS00029">
    <property type="entry name" value="Radical_SAM"/>
    <property type="match status" value="1"/>
</dbReference>
<evidence type="ECO:0000256" key="5">
    <source>
        <dbReference type="ARBA" id="ARBA00022723"/>
    </source>
</evidence>
<dbReference type="InterPro" id="IPR006638">
    <property type="entry name" value="Elp3/MiaA/NifB-like_rSAM"/>
</dbReference>
<keyword evidence="7" id="KW-0411">Iron-sulfur</keyword>
<dbReference type="Gene3D" id="3.80.30.20">
    <property type="entry name" value="tm_1862 like domain"/>
    <property type="match status" value="1"/>
</dbReference>
<dbReference type="PROSITE" id="PS51332">
    <property type="entry name" value="B12_BINDING"/>
    <property type="match status" value="1"/>
</dbReference>
<dbReference type="Pfam" id="PF02310">
    <property type="entry name" value="B12-binding"/>
    <property type="match status" value="1"/>
</dbReference>
<evidence type="ECO:0000256" key="4">
    <source>
        <dbReference type="ARBA" id="ARBA00022691"/>
    </source>
</evidence>
<evidence type="ECO:0000256" key="3">
    <source>
        <dbReference type="ARBA" id="ARBA00022679"/>
    </source>
</evidence>
<dbReference type="CDD" id="cd01335">
    <property type="entry name" value="Radical_SAM"/>
    <property type="match status" value="1"/>
</dbReference>
<evidence type="ECO:0000313" key="11">
    <source>
        <dbReference type="Proteomes" id="UP000032675"/>
    </source>
</evidence>
<feature type="domain" description="B12-binding" evidence="8">
    <location>
        <begin position="54"/>
        <end position="139"/>
    </location>
</feature>
<gene>
    <name evidence="10" type="ORF">Geu3261_0157_012</name>
</gene>
<keyword evidence="2" id="KW-0489">Methyltransferase</keyword>
<dbReference type="GO" id="GO:0003824">
    <property type="term" value="F:catalytic activity"/>
    <property type="evidence" value="ECO:0007669"/>
    <property type="project" value="InterPro"/>
</dbReference>
<dbReference type="Gene3D" id="3.40.50.280">
    <property type="entry name" value="Cobalamin-binding domain"/>
    <property type="match status" value="1"/>
</dbReference>
<dbReference type="InterPro" id="IPR006158">
    <property type="entry name" value="Cobalamin-bd"/>
</dbReference>
<dbReference type="SFLD" id="SFLDG01082">
    <property type="entry name" value="B12-binding_domain_containing"/>
    <property type="match status" value="1"/>
</dbReference>